<dbReference type="Gene3D" id="1.10.10.1320">
    <property type="entry name" value="Anti-sigma factor, zinc-finger domain"/>
    <property type="match status" value="1"/>
</dbReference>
<evidence type="ECO:0000256" key="1">
    <source>
        <dbReference type="ARBA" id="ARBA00023015"/>
    </source>
</evidence>
<evidence type="ECO:0000256" key="2">
    <source>
        <dbReference type="ARBA" id="ARBA00023163"/>
    </source>
</evidence>
<sequence>MSHDRCGARIAGAYVLGALDTDDAAAAERHLSRCPLCRAEVRDLAVVSTALEGLPLRELLVSLPFAPDRVEGLARRTVERAEAEARESGRRDDRA</sequence>
<dbReference type="EMBL" id="JACHDO010000001">
    <property type="protein sequence ID" value="MBB5490668.1"/>
    <property type="molecule type" value="Genomic_DNA"/>
</dbReference>
<evidence type="ECO:0000313" key="5">
    <source>
        <dbReference type="Proteomes" id="UP000579647"/>
    </source>
</evidence>
<dbReference type="RefSeq" id="WP_184364236.1">
    <property type="nucleotide sequence ID" value="NZ_BAAAKM010000086.1"/>
</dbReference>
<organism evidence="4 5">
    <name type="scientific">Nocardiopsis metallicus</name>
    <dbReference type="NCBI Taxonomy" id="179819"/>
    <lineage>
        <taxon>Bacteria</taxon>
        <taxon>Bacillati</taxon>
        <taxon>Actinomycetota</taxon>
        <taxon>Actinomycetes</taxon>
        <taxon>Streptosporangiales</taxon>
        <taxon>Nocardiopsidaceae</taxon>
        <taxon>Nocardiopsis</taxon>
    </lineage>
</organism>
<reference evidence="4 5" key="1">
    <citation type="submission" date="2020-08" db="EMBL/GenBank/DDBJ databases">
        <title>Sequencing the genomes of 1000 actinobacteria strains.</title>
        <authorList>
            <person name="Klenk H.-P."/>
        </authorList>
    </citation>
    <scope>NUCLEOTIDE SEQUENCE [LARGE SCALE GENOMIC DNA]</scope>
    <source>
        <strain evidence="4 5">DSM 44598</strain>
    </source>
</reference>
<evidence type="ECO:0000313" key="4">
    <source>
        <dbReference type="EMBL" id="MBB5490668.1"/>
    </source>
</evidence>
<gene>
    <name evidence="4" type="ORF">HNR07_001805</name>
</gene>
<protein>
    <submittedName>
        <fullName evidence="4">Anti-sigma factor RsiW</fullName>
    </submittedName>
</protein>
<keyword evidence="1" id="KW-0805">Transcription regulation</keyword>
<dbReference type="Proteomes" id="UP000579647">
    <property type="component" value="Unassembled WGS sequence"/>
</dbReference>
<proteinExistence type="predicted"/>
<evidence type="ECO:0000259" key="3">
    <source>
        <dbReference type="Pfam" id="PF13490"/>
    </source>
</evidence>
<feature type="domain" description="Putative zinc-finger" evidence="3">
    <location>
        <begin position="12"/>
        <end position="38"/>
    </location>
</feature>
<dbReference type="InterPro" id="IPR027383">
    <property type="entry name" value="Znf_put"/>
</dbReference>
<accession>A0A840WKP0</accession>
<dbReference type="AlphaFoldDB" id="A0A840WKP0"/>
<comment type="caution">
    <text evidence="4">The sequence shown here is derived from an EMBL/GenBank/DDBJ whole genome shotgun (WGS) entry which is preliminary data.</text>
</comment>
<keyword evidence="5" id="KW-1185">Reference proteome</keyword>
<dbReference type="InterPro" id="IPR041916">
    <property type="entry name" value="Anti_sigma_zinc_sf"/>
</dbReference>
<keyword evidence="2" id="KW-0804">Transcription</keyword>
<name>A0A840WKP0_9ACTN</name>
<dbReference type="Pfam" id="PF13490">
    <property type="entry name" value="zf-HC2"/>
    <property type="match status" value="1"/>
</dbReference>